<feature type="compositionally biased region" description="Acidic residues" evidence="1">
    <location>
        <begin position="86"/>
        <end position="97"/>
    </location>
</feature>
<reference evidence="3" key="1">
    <citation type="submission" date="2018-03" db="EMBL/GenBank/DDBJ databases">
        <title>Molecular characterization of ecdysis triggering hormone and its receptor in citrus red mite Panonychus citri (McGregor).</title>
        <authorList>
            <person name="Zhu L."/>
            <person name="Jiang H."/>
            <person name="Wang J."/>
        </authorList>
    </citation>
    <scope>NUCLEOTIDE SEQUENCE</scope>
</reference>
<sequence length="129" mass="14825">MKFTGNPYLCLLIVVFLVQLINGQFFTKTSKSIPRMGRRSESDPITKSSLLQAIYGQSEGSSGQNLIKDDQEVNQTNNPEYRLTGEQDEEIIKDENDKDEPEYTSIVIRNLKKVLRAYARKHRNDELTI</sequence>
<proteinExistence type="evidence at transcript level"/>
<evidence type="ECO:0000256" key="2">
    <source>
        <dbReference type="SAM" id="SignalP"/>
    </source>
</evidence>
<feature type="region of interest" description="Disordered" evidence="1">
    <location>
        <begin position="59"/>
        <end position="97"/>
    </location>
</feature>
<dbReference type="AlphaFoldDB" id="A0A3S5HLJ0"/>
<protein>
    <submittedName>
        <fullName evidence="3">Ecdysis triggering hormone</fullName>
    </submittedName>
</protein>
<keyword evidence="2" id="KW-0732">Signal</keyword>
<feature type="signal peptide" evidence="2">
    <location>
        <begin position="1"/>
        <end position="23"/>
    </location>
</feature>
<evidence type="ECO:0000313" key="3">
    <source>
        <dbReference type="EMBL" id="AZL90163.1"/>
    </source>
</evidence>
<dbReference type="RefSeq" id="XP_053209014.1">
    <property type="nucleotide sequence ID" value="XM_053353039.1"/>
</dbReference>
<dbReference type="OrthoDB" id="10060468at2759"/>
<organism evidence="3">
    <name type="scientific">Panonychus citri</name>
    <name type="common">Citrus red mite</name>
    <name type="synonym">Tetranychus citri</name>
    <dbReference type="NCBI Taxonomy" id="50023"/>
    <lineage>
        <taxon>Eukaryota</taxon>
        <taxon>Metazoa</taxon>
        <taxon>Ecdysozoa</taxon>
        <taxon>Arthropoda</taxon>
        <taxon>Chelicerata</taxon>
        <taxon>Arachnida</taxon>
        <taxon>Acari</taxon>
        <taxon>Acariformes</taxon>
        <taxon>Trombidiformes</taxon>
        <taxon>Prostigmata</taxon>
        <taxon>Eleutherengona</taxon>
        <taxon>Raphignathae</taxon>
        <taxon>Tetranychoidea</taxon>
        <taxon>Tetranychidae</taxon>
        <taxon>Panonychus</taxon>
    </lineage>
</organism>
<dbReference type="GeneID" id="128392946"/>
<feature type="chain" id="PRO_5018743376" evidence="2">
    <location>
        <begin position="24"/>
        <end position="129"/>
    </location>
</feature>
<name>A0A3S5HLJ0_PANCT</name>
<evidence type="ECO:0000256" key="1">
    <source>
        <dbReference type="SAM" id="MobiDB-lite"/>
    </source>
</evidence>
<dbReference type="EMBL" id="MH050928">
    <property type="protein sequence ID" value="AZL90163.1"/>
    <property type="molecule type" value="mRNA"/>
</dbReference>
<dbReference type="OMA" id="DKDEPEY"/>
<accession>A0A3S5HLJ0</accession>